<dbReference type="Proteomes" id="UP001138621">
    <property type="component" value="Unassembled WGS sequence"/>
</dbReference>
<accession>A0AA40RU99</accession>
<organism evidence="1 2">
    <name type="scientific">Stutzerimonas stutzeri</name>
    <name type="common">Pseudomonas stutzeri</name>
    <dbReference type="NCBI Taxonomy" id="316"/>
    <lineage>
        <taxon>Bacteria</taxon>
        <taxon>Pseudomonadati</taxon>
        <taxon>Pseudomonadota</taxon>
        <taxon>Gammaproteobacteria</taxon>
        <taxon>Pseudomonadales</taxon>
        <taxon>Pseudomonadaceae</taxon>
        <taxon>Stutzerimonas</taxon>
    </lineage>
</organism>
<evidence type="ECO:0000313" key="1">
    <source>
        <dbReference type="EMBL" id="MBA1306141.1"/>
    </source>
</evidence>
<dbReference type="AlphaFoldDB" id="A0AA40RU99"/>
<evidence type="ECO:0000313" key="2">
    <source>
        <dbReference type="Proteomes" id="UP001138621"/>
    </source>
</evidence>
<dbReference type="RefSeq" id="WP_019406851.1">
    <property type="nucleotide sequence ID" value="NZ_JAAMRD010000015.1"/>
</dbReference>
<protein>
    <submittedName>
        <fullName evidence="1">Uncharacterized protein</fullName>
    </submittedName>
</protein>
<proteinExistence type="predicted"/>
<name>A0AA40RU99_STUST</name>
<dbReference type="EMBL" id="JAAMRD010000015">
    <property type="protein sequence ID" value="MBA1306141.1"/>
    <property type="molecule type" value="Genomic_DNA"/>
</dbReference>
<gene>
    <name evidence="1" type="ORF">G7024_17255</name>
</gene>
<comment type="caution">
    <text evidence="1">The sequence shown here is derived from an EMBL/GenBank/DDBJ whole genome shotgun (WGS) entry which is preliminary data.</text>
</comment>
<sequence>MSLSEKYLTTQAKLRASLSPLGWQVTDVGPIALGTKTYQTAVGEKQAIAYLPPSGDKAAFFQASYWSEGRNVLATLRAGWKPITHGESDEELHEMAVAFNAEVDAEVAKTYAMRLAAPEQ</sequence>
<reference evidence="1" key="1">
    <citation type="submission" date="2020-02" db="EMBL/GenBank/DDBJ databases">
        <title>Synteny-based analysis reveals conserved mechanism for high triclosan tolerance in Pseudomonas, as well as instances of horizontal transfer.</title>
        <authorList>
            <person name="Mcfarland A.G."/>
            <person name="Bertucci H.K."/>
            <person name="Litmann E."/>
            <person name="Shen J."/>
            <person name="Huttenhower C."/>
            <person name="Hartmann E.M."/>
        </authorList>
    </citation>
    <scope>NUCLEOTIDE SEQUENCE</scope>
    <source>
        <strain evidence="1">109A1</strain>
    </source>
</reference>